<dbReference type="EMBL" id="CAJNNV010027797">
    <property type="protein sequence ID" value="CAE8621688.1"/>
    <property type="molecule type" value="Genomic_DNA"/>
</dbReference>
<gene>
    <name evidence="1" type="ORF">PGLA1383_LOCUS39207</name>
</gene>
<protein>
    <submittedName>
        <fullName evidence="1">Uncharacterized protein</fullName>
    </submittedName>
</protein>
<evidence type="ECO:0000313" key="2">
    <source>
        <dbReference type="Proteomes" id="UP000654075"/>
    </source>
</evidence>
<reference evidence="1" key="1">
    <citation type="submission" date="2021-02" db="EMBL/GenBank/DDBJ databases">
        <authorList>
            <person name="Dougan E. K."/>
            <person name="Rhodes N."/>
            <person name="Thang M."/>
            <person name="Chan C."/>
        </authorList>
    </citation>
    <scope>NUCLEOTIDE SEQUENCE</scope>
</reference>
<proteinExistence type="predicted"/>
<name>A0A813G691_POLGL</name>
<dbReference type="AlphaFoldDB" id="A0A813G691"/>
<accession>A0A813G691</accession>
<evidence type="ECO:0000313" key="1">
    <source>
        <dbReference type="EMBL" id="CAE8621688.1"/>
    </source>
</evidence>
<organism evidence="1 2">
    <name type="scientific">Polarella glacialis</name>
    <name type="common">Dinoflagellate</name>
    <dbReference type="NCBI Taxonomy" id="89957"/>
    <lineage>
        <taxon>Eukaryota</taxon>
        <taxon>Sar</taxon>
        <taxon>Alveolata</taxon>
        <taxon>Dinophyceae</taxon>
        <taxon>Suessiales</taxon>
        <taxon>Suessiaceae</taxon>
        <taxon>Polarella</taxon>
    </lineage>
</organism>
<comment type="caution">
    <text evidence="1">The sequence shown here is derived from an EMBL/GenBank/DDBJ whole genome shotgun (WGS) entry which is preliminary data.</text>
</comment>
<dbReference type="Proteomes" id="UP000654075">
    <property type="component" value="Unassembled WGS sequence"/>
</dbReference>
<sequence>MRQLLHDKSEWEGAPFPCRKVPEAAEYAVAARLLDSDMTDLVESGLLPKTSSGRILVGDLFGVPKSGGKLRLIFDRRPQSYTEECVRWSWLPAAAQLGRIVLPKVKCCEAVVVI</sequence>
<keyword evidence="2" id="KW-1185">Reference proteome</keyword>